<dbReference type="EMBL" id="CP143423">
    <property type="protein sequence ID" value="WVX47714.1"/>
    <property type="molecule type" value="Genomic_DNA"/>
</dbReference>
<evidence type="ECO:0000313" key="3">
    <source>
        <dbReference type="Proteomes" id="UP001318682"/>
    </source>
</evidence>
<dbReference type="Proteomes" id="UP001318682">
    <property type="component" value="Chromosome"/>
</dbReference>
<feature type="signal peptide" evidence="1">
    <location>
        <begin position="1"/>
        <end position="19"/>
    </location>
</feature>
<reference evidence="2 3" key="1">
    <citation type="submission" date="2015-07" db="EMBL/GenBank/DDBJ databases">
        <authorList>
            <person name="Voget S."/>
            <person name="Dogs M."/>
            <person name="Brinkhoff T.H."/>
            <person name="Daniel R."/>
        </authorList>
    </citation>
    <scope>NUCLEOTIDE SEQUENCE [LARGE SCALE GENOMIC DNA]</scope>
    <source>
        <strain evidence="2 3">B14</strain>
    </source>
</reference>
<name>A0ABZ2BNZ8_9RHOB</name>
<keyword evidence="3" id="KW-1185">Reference proteome</keyword>
<proteinExistence type="predicted"/>
<protein>
    <submittedName>
        <fullName evidence="2">Uncharacterized protein</fullName>
    </submittedName>
</protein>
<dbReference type="RefSeq" id="WP_187430270.1">
    <property type="nucleotide sequence ID" value="NZ_CP143423.1"/>
</dbReference>
<gene>
    <name evidence="2" type="ORF">ROLI_007850</name>
</gene>
<reference evidence="3" key="2">
    <citation type="submission" date="2024-01" db="EMBL/GenBank/DDBJ databases">
        <title>Roseobacter fucihabitans sp. nov., isolated from the brown alga Fucus spiralis.</title>
        <authorList>
            <person name="Hahnke S."/>
            <person name="Berger M."/>
            <person name="Schlingloff A."/>
            <person name="Athale I."/>
            <person name="Neumann-Schaal M."/>
            <person name="Adenaya A."/>
            <person name="Poehlein A."/>
            <person name="Daniel R."/>
            <person name="Pertersen J."/>
            <person name="Brinkhoff T."/>
        </authorList>
    </citation>
    <scope>NUCLEOTIDE SEQUENCE [LARGE SCALE GENOMIC DNA]</scope>
    <source>
        <strain evidence="3">B14</strain>
    </source>
</reference>
<keyword evidence="1" id="KW-0732">Signal</keyword>
<sequence>MIRAALISAVMALPAAAQTAPETAIGTFNAVCFKAGQTATLARTRMETRAGSPLPFDLTFWDITLEPANSAPAQIERRCEVAFAGDHTAPAIAALRVQMAMPPVFGHAIPLPATHRPQAGTALIEARALLRGRIAVVHIGTRSDQTFMAVDRLPADWEDR</sequence>
<evidence type="ECO:0000313" key="2">
    <source>
        <dbReference type="EMBL" id="WVX47714.1"/>
    </source>
</evidence>
<organism evidence="2 3">
    <name type="scientific">Roseobacter fucihabitans</name>
    <dbReference type="NCBI Taxonomy" id="1537242"/>
    <lineage>
        <taxon>Bacteria</taxon>
        <taxon>Pseudomonadati</taxon>
        <taxon>Pseudomonadota</taxon>
        <taxon>Alphaproteobacteria</taxon>
        <taxon>Rhodobacterales</taxon>
        <taxon>Roseobacteraceae</taxon>
        <taxon>Roseobacter</taxon>
    </lineage>
</organism>
<feature type="chain" id="PRO_5045388501" evidence="1">
    <location>
        <begin position="20"/>
        <end position="160"/>
    </location>
</feature>
<accession>A0ABZ2BNZ8</accession>
<evidence type="ECO:0000256" key="1">
    <source>
        <dbReference type="SAM" id="SignalP"/>
    </source>
</evidence>